<dbReference type="PANTHER" id="PTHR14150:SF12">
    <property type="entry name" value="U3 SMALL NUCLEOLAR RNA-ASSOCIATED PROTEIN 14 HOMOLOG A"/>
    <property type="match status" value="1"/>
</dbReference>
<evidence type="ECO:0000313" key="5">
    <source>
        <dbReference type="EMBL" id="KAK9806336.1"/>
    </source>
</evidence>
<feature type="region of interest" description="Disordered" evidence="4">
    <location>
        <begin position="359"/>
        <end position="383"/>
    </location>
</feature>
<feature type="region of interest" description="Disordered" evidence="4">
    <location>
        <begin position="1"/>
        <end position="41"/>
    </location>
</feature>
<feature type="compositionally biased region" description="Basic residues" evidence="4">
    <location>
        <begin position="359"/>
        <end position="377"/>
    </location>
</feature>
<organism evidence="5 6">
    <name type="scientific">[Myrmecia] bisecta</name>
    <dbReference type="NCBI Taxonomy" id="41462"/>
    <lineage>
        <taxon>Eukaryota</taxon>
        <taxon>Viridiplantae</taxon>
        <taxon>Chlorophyta</taxon>
        <taxon>core chlorophytes</taxon>
        <taxon>Trebouxiophyceae</taxon>
        <taxon>Trebouxiales</taxon>
        <taxon>Trebouxiaceae</taxon>
        <taxon>Myrmecia</taxon>
    </lineage>
</organism>
<feature type="compositionally biased region" description="Basic and acidic residues" evidence="4">
    <location>
        <begin position="144"/>
        <end position="159"/>
    </location>
</feature>
<feature type="compositionally biased region" description="Acidic residues" evidence="4">
    <location>
        <begin position="96"/>
        <end position="116"/>
    </location>
</feature>
<dbReference type="Proteomes" id="UP001489004">
    <property type="component" value="Unassembled WGS sequence"/>
</dbReference>
<feature type="compositionally biased region" description="Basic residues" evidence="4">
    <location>
        <begin position="1"/>
        <end position="11"/>
    </location>
</feature>
<gene>
    <name evidence="5" type="ORF">WJX72_010623</name>
</gene>
<keyword evidence="6" id="KW-1185">Reference proteome</keyword>
<feature type="region of interest" description="Disordered" evidence="4">
    <location>
        <begin position="639"/>
        <end position="695"/>
    </location>
</feature>
<comment type="caution">
    <text evidence="5">The sequence shown here is derived from an EMBL/GenBank/DDBJ whole genome shotgun (WGS) entry which is preliminary data.</text>
</comment>
<proteinExistence type="predicted"/>
<evidence type="ECO:0000256" key="1">
    <source>
        <dbReference type="ARBA" id="ARBA00004604"/>
    </source>
</evidence>
<dbReference type="EMBL" id="JALJOR010000014">
    <property type="protein sequence ID" value="KAK9806336.1"/>
    <property type="molecule type" value="Genomic_DNA"/>
</dbReference>
<feature type="compositionally biased region" description="Acidic residues" evidence="4">
    <location>
        <begin position="124"/>
        <end position="143"/>
    </location>
</feature>
<keyword evidence="2" id="KW-0597">Phosphoprotein</keyword>
<protein>
    <recommendedName>
        <fullName evidence="7">U3 small nucleolar RNA-associated protein 14</fullName>
    </recommendedName>
</protein>
<feature type="region of interest" description="Disordered" evidence="4">
    <location>
        <begin position="72"/>
        <end position="159"/>
    </location>
</feature>
<keyword evidence="3" id="KW-0539">Nucleus</keyword>
<dbReference type="InterPro" id="IPR006709">
    <property type="entry name" value="SSU_processome_Utp14"/>
</dbReference>
<accession>A0AAW1P6D8</accession>
<feature type="region of interest" description="Disordered" evidence="4">
    <location>
        <begin position="225"/>
        <end position="250"/>
    </location>
</feature>
<dbReference type="Pfam" id="PF04615">
    <property type="entry name" value="Utp14"/>
    <property type="match status" value="1"/>
</dbReference>
<comment type="subcellular location">
    <subcellularLocation>
        <location evidence="1">Nucleus</location>
        <location evidence="1">Nucleolus</location>
    </subcellularLocation>
</comment>
<feature type="region of interest" description="Disordered" evidence="4">
    <location>
        <begin position="446"/>
        <end position="495"/>
    </location>
</feature>
<reference evidence="5 6" key="1">
    <citation type="journal article" date="2024" name="Nat. Commun.">
        <title>Phylogenomics reveals the evolutionary origins of lichenization in chlorophyte algae.</title>
        <authorList>
            <person name="Puginier C."/>
            <person name="Libourel C."/>
            <person name="Otte J."/>
            <person name="Skaloud P."/>
            <person name="Haon M."/>
            <person name="Grisel S."/>
            <person name="Petersen M."/>
            <person name="Berrin J.G."/>
            <person name="Delaux P.M."/>
            <person name="Dal Grande F."/>
            <person name="Keller J."/>
        </authorList>
    </citation>
    <scope>NUCLEOTIDE SEQUENCE [LARGE SCALE GENOMIC DNA]</scope>
    <source>
        <strain evidence="5 6">SAG 2043</strain>
    </source>
</reference>
<dbReference type="AlphaFoldDB" id="A0AAW1P6D8"/>
<dbReference type="GO" id="GO:0032040">
    <property type="term" value="C:small-subunit processome"/>
    <property type="evidence" value="ECO:0007669"/>
    <property type="project" value="InterPro"/>
</dbReference>
<feature type="compositionally biased region" description="Basic and acidic residues" evidence="4">
    <location>
        <begin position="531"/>
        <end position="549"/>
    </location>
</feature>
<feature type="compositionally biased region" description="Basic and acidic residues" evidence="4">
    <location>
        <begin position="238"/>
        <end position="250"/>
    </location>
</feature>
<evidence type="ECO:0008006" key="7">
    <source>
        <dbReference type="Google" id="ProtNLM"/>
    </source>
</evidence>
<feature type="compositionally biased region" description="Low complexity" evidence="4">
    <location>
        <begin position="478"/>
        <end position="495"/>
    </location>
</feature>
<sequence>MGKPKRDRRARRAEVDKNDVYEAEELVPDEEKHAGQRYDNVESYEYELPAKFEDEEIDEDLAFTEEDKKKYGAWFGDEEQGDGAEASDKEDGLLQSDEEAEEEPNPDDYSEEEDIFGEAGADLGDAEVELDGQSDEEGAEEEDEAKHQAMLDAVRGKDVQRRKRREVVISEAYPESEYNLQPSVLSAGEAAAGELTIADLVGGLGDSKRKLGAARKTLEKLDKKAEPVAAPLPGPIRQRQERKAGYEATGKEVTKWQPVVKANREAPTIRFTSGREDIPKTNTTAAMASSFKPETDMEAEVAALLQAAGAHTGEAVEQQEEALALKSLTVEEAKERRARLAQMRTLLFFHEAKAKRMKAIKSKDYHRRTNRAAKRKAEKAGDTGDEDIIRLAAENAEFKRAQERLTLKHKNTSKWARRALKRGIDVMDEGTKAAVTEQLRLGEELRRKVDKADDGSESDSESDGGTSASEGEGEGKEPAGYAAAKKGRGMSAKAKAAALDLLQGGDAEAPAPTKGLFALPFMARAIQRQKAKAEEEAREMLKQIEREDAAAADCDAEADASDGDEDARPVRGRRMFGGSEASQPAQNGSAGGQQQQKQPDSARDSGDEDNMQPLAGTELTQRQLISRAFAGDDVEAEFAAEKAAEVAEELPDIETPSVMPGWGAWAGQAREPRWMQDARTKAQKAKEKAAGNRKDAKLKAVMISERWDKKASKYSTASVPFPFDSRETYERSIRQPMGRDFNTDSAFRDFTRPAILKSTGVIIEPLKYSKPLADEDAKLSKLSNAKRAAMAVVAGGRLQQVKRRKTK</sequence>
<feature type="compositionally biased region" description="Low complexity" evidence="4">
    <location>
        <begin position="581"/>
        <end position="599"/>
    </location>
</feature>
<evidence type="ECO:0000256" key="4">
    <source>
        <dbReference type="SAM" id="MobiDB-lite"/>
    </source>
</evidence>
<evidence type="ECO:0000256" key="2">
    <source>
        <dbReference type="ARBA" id="ARBA00022553"/>
    </source>
</evidence>
<dbReference type="PANTHER" id="PTHR14150">
    <property type="entry name" value="U3 SMALL NUCLEOLAR RNA-ASSOCIATED PROTEIN 14"/>
    <property type="match status" value="1"/>
</dbReference>
<dbReference type="GO" id="GO:0006364">
    <property type="term" value="P:rRNA processing"/>
    <property type="evidence" value="ECO:0007669"/>
    <property type="project" value="InterPro"/>
</dbReference>
<name>A0AAW1P6D8_9CHLO</name>
<feature type="region of interest" description="Disordered" evidence="4">
    <location>
        <begin position="526"/>
        <end position="621"/>
    </location>
</feature>
<feature type="compositionally biased region" description="Basic and acidic residues" evidence="4">
    <location>
        <begin position="29"/>
        <end position="40"/>
    </location>
</feature>
<feature type="compositionally biased region" description="Basic and acidic residues" evidence="4">
    <location>
        <begin position="670"/>
        <end position="695"/>
    </location>
</feature>
<evidence type="ECO:0000256" key="3">
    <source>
        <dbReference type="ARBA" id="ARBA00023242"/>
    </source>
</evidence>
<evidence type="ECO:0000313" key="6">
    <source>
        <dbReference type="Proteomes" id="UP001489004"/>
    </source>
</evidence>
<feature type="compositionally biased region" description="Acidic residues" evidence="4">
    <location>
        <begin position="554"/>
        <end position="565"/>
    </location>
</feature>